<dbReference type="Proteomes" id="UP000215005">
    <property type="component" value="Chromosome"/>
</dbReference>
<sequence>MNPRNRNILISGGGIAGPALAYWLHRYGFTPTIVERAPAVRTGGQRIEMSGIGIEAFHHMGITEQVRAAGGPPPTWTLFAGAADRPVDLNFWMTNPPSEVDRGSTSGSGAGGDGDVAIKRGALCDILYNQVRGKVDYIFDDSIIGIRQSDDGVEVTFETAGPGRFDLVIGADGLHSNVRSLVFGDSGKYTRFLGTNLAIFTVDNYLGHRNTTWWHVWPYRGCAITTFPGNTELEGALLIRSKRPLDVRHLSREEQMRFVEKIFGNDGWEIPRLLRAMRDSPDFHFAPSRQIRMDSWSRGRVALVGDAGYCPDPMTGFGSCLAMAGAHILAGELRAAGGDHTIALPAYEEAMRAIVPAGQGIADFSTSFFAPRAGRTGVWALEQVMRAMSVLSRLGARAGLHPRTWDPTAELSLRSYESPA</sequence>
<dbReference type="OrthoDB" id="3356051at2"/>
<gene>
    <name evidence="2" type="ORF">CDO52_14510</name>
</gene>
<proteinExistence type="predicted"/>
<evidence type="ECO:0000259" key="1">
    <source>
        <dbReference type="Pfam" id="PF01494"/>
    </source>
</evidence>
<dbReference type="SUPFAM" id="SSF51905">
    <property type="entry name" value="FAD/NAD(P)-binding domain"/>
    <property type="match status" value="1"/>
</dbReference>
<dbReference type="PANTHER" id="PTHR46865:SF2">
    <property type="entry name" value="MONOOXYGENASE"/>
    <property type="match status" value="1"/>
</dbReference>
<dbReference type="GO" id="GO:0071949">
    <property type="term" value="F:FAD binding"/>
    <property type="evidence" value="ECO:0007669"/>
    <property type="project" value="InterPro"/>
</dbReference>
<dbReference type="Pfam" id="PF01494">
    <property type="entry name" value="FAD_binding_3"/>
    <property type="match status" value="1"/>
</dbReference>
<dbReference type="PANTHER" id="PTHR46865">
    <property type="entry name" value="OXIDOREDUCTASE-RELATED"/>
    <property type="match status" value="1"/>
</dbReference>
<evidence type="ECO:0000313" key="3">
    <source>
        <dbReference type="Proteomes" id="UP000215005"/>
    </source>
</evidence>
<accession>A0A223S6V7</accession>
<dbReference type="InterPro" id="IPR036188">
    <property type="entry name" value="FAD/NAD-bd_sf"/>
</dbReference>
<evidence type="ECO:0000313" key="2">
    <source>
        <dbReference type="EMBL" id="ASU83835.1"/>
    </source>
</evidence>
<dbReference type="InterPro" id="IPR002938">
    <property type="entry name" value="FAD-bd"/>
</dbReference>
<organism evidence="2 3">
    <name type="scientific">Nocardiopsis gilva YIM 90087</name>
    <dbReference type="NCBI Taxonomy" id="1235441"/>
    <lineage>
        <taxon>Bacteria</taxon>
        <taxon>Bacillati</taxon>
        <taxon>Actinomycetota</taxon>
        <taxon>Actinomycetes</taxon>
        <taxon>Streptosporangiales</taxon>
        <taxon>Nocardiopsidaceae</taxon>
        <taxon>Nocardiopsis</taxon>
    </lineage>
</organism>
<dbReference type="RefSeq" id="WP_017618898.1">
    <property type="nucleotide sequence ID" value="NZ_ANBG01000202.1"/>
</dbReference>
<dbReference type="Gene3D" id="3.50.50.60">
    <property type="entry name" value="FAD/NAD(P)-binding domain"/>
    <property type="match status" value="1"/>
</dbReference>
<reference evidence="2 3" key="1">
    <citation type="submission" date="2017-08" db="EMBL/GenBank/DDBJ databases">
        <title>The complete genome sequence of Nocardiopsis gilva YIM 90087.</title>
        <authorList>
            <person name="Yin M."/>
            <person name="Tang S."/>
        </authorList>
    </citation>
    <scope>NUCLEOTIDE SEQUENCE [LARGE SCALE GENOMIC DNA]</scope>
    <source>
        <strain evidence="2 3">YIM 90087</strain>
    </source>
</reference>
<dbReference type="PRINTS" id="PR00420">
    <property type="entry name" value="RNGMNOXGNASE"/>
</dbReference>
<dbReference type="InterPro" id="IPR051704">
    <property type="entry name" value="FAD_aromatic-hydroxylase"/>
</dbReference>
<feature type="domain" description="FAD-binding" evidence="1">
    <location>
        <begin position="8"/>
        <end position="336"/>
    </location>
</feature>
<dbReference type="EMBL" id="CP022753">
    <property type="protein sequence ID" value="ASU83835.1"/>
    <property type="molecule type" value="Genomic_DNA"/>
</dbReference>
<dbReference type="Gene3D" id="3.30.9.10">
    <property type="entry name" value="D-Amino Acid Oxidase, subunit A, domain 2"/>
    <property type="match status" value="1"/>
</dbReference>
<dbReference type="KEGG" id="ngv:CDO52_14510"/>
<name>A0A223S6V7_9ACTN</name>
<dbReference type="AlphaFoldDB" id="A0A223S6V7"/>
<protein>
    <recommendedName>
        <fullName evidence="1">FAD-binding domain-containing protein</fullName>
    </recommendedName>
</protein>
<keyword evidence="3" id="KW-1185">Reference proteome</keyword>